<dbReference type="STRING" id="274537.BIU88_04125"/>
<dbReference type="Proteomes" id="UP000095185">
    <property type="component" value="Chromosome"/>
</dbReference>
<dbReference type="KEGG" id="clz:BIU88_04125"/>
<accession>A0A1D8CWW7</accession>
<name>A0A1D8CWW7_CHLLM</name>
<proteinExistence type="predicted"/>
<dbReference type="InterPro" id="IPR014997">
    <property type="entry name" value="DUF1847"/>
</dbReference>
<evidence type="ECO:0008006" key="3">
    <source>
        <dbReference type="Google" id="ProtNLM"/>
    </source>
</evidence>
<organism evidence="1 2">
    <name type="scientific">Chlorobaculum limnaeum</name>
    <dbReference type="NCBI Taxonomy" id="274537"/>
    <lineage>
        <taxon>Bacteria</taxon>
        <taxon>Pseudomonadati</taxon>
        <taxon>Chlorobiota</taxon>
        <taxon>Chlorobiia</taxon>
        <taxon>Chlorobiales</taxon>
        <taxon>Chlorobiaceae</taxon>
        <taxon>Chlorobaculum</taxon>
    </lineage>
</organism>
<reference evidence="1" key="1">
    <citation type="submission" date="2016-09" db="EMBL/GenBank/DDBJ databases">
        <title>Genome sequence of Chlorobaculum limnaeum.</title>
        <authorList>
            <person name="Liu Z."/>
            <person name="Tank M."/>
            <person name="Bryant D.A."/>
        </authorList>
    </citation>
    <scope>NUCLEOTIDE SEQUENCE [LARGE SCALE GENOMIC DNA]</scope>
    <source>
        <strain evidence="1">DSM 1677</strain>
    </source>
</reference>
<evidence type="ECO:0000313" key="2">
    <source>
        <dbReference type="Proteomes" id="UP000095185"/>
    </source>
</evidence>
<keyword evidence="2" id="KW-1185">Reference proteome</keyword>
<gene>
    <name evidence="1" type="ORF">BIU88_04125</name>
</gene>
<protein>
    <recommendedName>
        <fullName evidence="3">Metal-binding protein</fullName>
    </recommendedName>
</protein>
<evidence type="ECO:0000313" key="1">
    <source>
        <dbReference type="EMBL" id="AOS83400.1"/>
    </source>
</evidence>
<dbReference type="RefSeq" id="WP_069809120.1">
    <property type="nucleotide sequence ID" value="NZ_CP017305.1"/>
</dbReference>
<sequence length="225" mass="24439">MNDEPRPDNSGNERGCVECHTMSCYRKEKRLPDGCLSEAVGKEQLDESLELYRGDGIDARIARAAAEVEGLYYGKLTRVEETVAFARRIGAKKIGLATCVGLAGEARVFAKILEANGFEPFSALCKAGAVDKSDIGLDEELKLKPGSHESLCNPVLQARVMNEKPTDLNVVIGLCVGHDSLFAKHSDAPVTTLVVKDRVLGHNPAAALYTTGSYYKRLMEPGREL</sequence>
<dbReference type="Pfam" id="PF08901">
    <property type="entry name" value="DUF1847"/>
    <property type="match status" value="1"/>
</dbReference>
<dbReference type="EMBL" id="CP017305">
    <property type="protein sequence ID" value="AOS83400.1"/>
    <property type="molecule type" value="Genomic_DNA"/>
</dbReference>
<dbReference type="AlphaFoldDB" id="A0A1D8CWW7"/>